<evidence type="ECO:0000256" key="2">
    <source>
        <dbReference type="ARBA" id="ARBA00023125"/>
    </source>
</evidence>
<dbReference type="InterPro" id="IPR009057">
    <property type="entry name" value="Homeodomain-like_sf"/>
</dbReference>
<keyword evidence="6" id="KW-1185">Reference proteome</keyword>
<keyword evidence="2" id="KW-0238">DNA-binding</keyword>
<dbReference type="Proteomes" id="UP000744980">
    <property type="component" value="Unassembled WGS sequence"/>
</dbReference>
<dbReference type="Gene3D" id="1.10.10.60">
    <property type="entry name" value="Homeodomain-like"/>
    <property type="match status" value="1"/>
</dbReference>
<dbReference type="PANTHER" id="PTHR46796:SF6">
    <property type="entry name" value="ARAC SUBFAMILY"/>
    <property type="match status" value="1"/>
</dbReference>
<protein>
    <submittedName>
        <fullName evidence="5">Helix-turn-helix domain-containing protein</fullName>
    </submittedName>
</protein>
<comment type="caution">
    <text evidence="5">The sequence shown here is derived from an EMBL/GenBank/DDBJ whole genome shotgun (WGS) entry which is preliminary data.</text>
</comment>
<dbReference type="SMART" id="SM00342">
    <property type="entry name" value="HTH_ARAC"/>
    <property type="match status" value="1"/>
</dbReference>
<keyword evidence="1" id="KW-0805">Transcription regulation</keyword>
<organism evidence="5 6">
    <name type="scientific">Ensifer canadensis</name>
    <dbReference type="NCBI Taxonomy" id="555315"/>
    <lineage>
        <taxon>Bacteria</taxon>
        <taxon>Pseudomonadati</taxon>
        <taxon>Pseudomonadota</taxon>
        <taxon>Alphaproteobacteria</taxon>
        <taxon>Hyphomicrobiales</taxon>
        <taxon>Rhizobiaceae</taxon>
        <taxon>Sinorhizobium/Ensifer group</taxon>
        <taxon>Ensifer</taxon>
    </lineage>
</organism>
<reference evidence="5 6" key="1">
    <citation type="submission" date="2020-01" db="EMBL/GenBank/DDBJ databases">
        <title>Draft genome assembly of Ensifer adhaerens T173.</title>
        <authorList>
            <person name="Craig J.E."/>
            <person name="Stinchcombe J.R."/>
        </authorList>
    </citation>
    <scope>NUCLEOTIDE SEQUENCE [LARGE SCALE GENOMIC DNA]</scope>
    <source>
        <strain evidence="5 6">T173</strain>
    </source>
</reference>
<dbReference type="GO" id="GO:0043565">
    <property type="term" value="F:sequence-specific DNA binding"/>
    <property type="evidence" value="ECO:0007669"/>
    <property type="project" value="InterPro"/>
</dbReference>
<evidence type="ECO:0000256" key="1">
    <source>
        <dbReference type="ARBA" id="ARBA00023015"/>
    </source>
</evidence>
<dbReference type="AlphaFoldDB" id="A0AAW4FHI6"/>
<gene>
    <name evidence="5" type="ORF">GFB56_06655</name>
</gene>
<accession>A0AAW4FHI6</accession>
<dbReference type="EMBL" id="WXFA01000003">
    <property type="protein sequence ID" value="MBM3090491.1"/>
    <property type="molecule type" value="Genomic_DNA"/>
</dbReference>
<feature type="domain" description="HTH araC/xylS-type" evidence="4">
    <location>
        <begin position="205"/>
        <end position="253"/>
    </location>
</feature>
<evidence type="ECO:0000256" key="3">
    <source>
        <dbReference type="ARBA" id="ARBA00023163"/>
    </source>
</evidence>
<keyword evidence="3" id="KW-0804">Transcription</keyword>
<dbReference type="InterPro" id="IPR018060">
    <property type="entry name" value="HTH_AraC"/>
</dbReference>
<sequence length="256" mass="27171">MACVGVCFGTPEAPCLTTVPIRAASFSVTSICRELWAGDANDVRLPACESYFLMLYLEDAEHADIRSDGSCAPVRRFGRGTICIVDLGDGAAIRLNSRLRSLAFVLPKALFGETAELSPDTGPRRLVCRRGEPDSVLCNLGTALLAFFAGSGKAPSPAPLGPVAVAICAHLLHRYGEPIEASGGKAARVFLREDLGTPLLPIATRIDRAKAYLANHTLSLEDIACACGFGSLEHFAKAFVGETGVTPSVWRRGCLH</sequence>
<dbReference type="PROSITE" id="PS01124">
    <property type="entry name" value="HTH_ARAC_FAMILY_2"/>
    <property type="match status" value="1"/>
</dbReference>
<evidence type="ECO:0000313" key="6">
    <source>
        <dbReference type="Proteomes" id="UP000744980"/>
    </source>
</evidence>
<dbReference type="Pfam" id="PF12833">
    <property type="entry name" value="HTH_18"/>
    <property type="match status" value="1"/>
</dbReference>
<evidence type="ECO:0000313" key="5">
    <source>
        <dbReference type="EMBL" id="MBM3090491.1"/>
    </source>
</evidence>
<name>A0AAW4FHI6_9HYPH</name>
<dbReference type="GO" id="GO:0003700">
    <property type="term" value="F:DNA-binding transcription factor activity"/>
    <property type="evidence" value="ECO:0007669"/>
    <property type="project" value="InterPro"/>
</dbReference>
<dbReference type="InterPro" id="IPR050204">
    <property type="entry name" value="AraC_XylS_family_regulators"/>
</dbReference>
<dbReference type="PANTHER" id="PTHR46796">
    <property type="entry name" value="HTH-TYPE TRANSCRIPTIONAL ACTIVATOR RHAS-RELATED"/>
    <property type="match status" value="1"/>
</dbReference>
<dbReference type="SUPFAM" id="SSF46689">
    <property type="entry name" value="Homeodomain-like"/>
    <property type="match status" value="1"/>
</dbReference>
<proteinExistence type="predicted"/>
<evidence type="ECO:0000259" key="4">
    <source>
        <dbReference type="PROSITE" id="PS01124"/>
    </source>
</evidence>